<dbReference type="OrthoDB" id="9799036at2"/>
<comment type="caution">
    <text evidence="1">The sequence shown here is derived from an EMBL/GenBank/DDBJ whole genome shotgun (WGS) entry which is preliminary data.</text>
</comment>
<dbReference type="STRING" id="45056.Lade_2033"/>
<reference evidence="1 2" key="1">
    <citation type="submission" date="2015-11" db="EMBL/GenBank/DDBJ databases">
        <title>Identification of large and diverse effector repertoires of 38 Legionella species.</title>
        <authorList>
            <person name="Burstein D."/>
            <person name="Amaro F."/>
            <person name="Zusman T."/>
            <person name="Lifshitz Z."/>
            <person name="Cohen O."/>
            <person name="Gilbert J.A."/>
            <person name="Pupko T."/>
            <person name="Shuman H.A."/>
            <person name="Segal G."/>
        </authorList>
    </citation>
    <scope>NUCLEOTIDE SEQUENCE [LARGE SCALE GENOMIC DNA]</scope>
    <source>
        <strain evidence="1 2">1762-AUS-E</strain>
    </source>
</reference>
<dbReference type="InterPro" id="IPR029069">
    <property type="entry name" value="HotDog_dom_sf"/>
</dbReference>
<dbReference type="InterPro" id="IPR050563">
    <property type="entry name" value="4-hydroxybenzoyl-CoA_TE"/>
</dbReference>
<dbReference type="EMBL" id="LNKA01000019">
    <property type="protein sequence ID" value="KTC64739.1"/>
    <property type="molecule type" value="Genomic_DNA"/>
</dbReference>
<protein>
    <submittedName>
        <fullName evidence="1">Thiesterase</fullName>
    </submittedName>
</protein>
<dbReference type="PATRIC" id="fig|45056.6.peg.2100"/>
<dbReference type="PANTHER" id="PTHR31793:SF24">
    <property type="entry name" value="LONG-CHAIN ACYL-COA THIOESTERASE FADM"/>
    <property type="match status" value="1"/>
</dbReference>
<dbReference type="Gene3D" id="3.10.129.10">
    <property type="entry name" value="Hotdog Thioesterase"/>
    <property type="match status" value="1"/>
</dbReference>
<gene>
    <name evidence="1" type="primary">fcbC</name>
    <name evidence="1" type="ORF">Lade_2033</name>
</gene>
<dbReference type="CDD" id="cd00586">
    <property type="entry name" value="4HBT"/>
    <property type="match status" value="1"/>
</dbReference>
<dbReference type="AlphaFoldDB" id="A0A0W0R0W9"/>
<dbReference type="SUPFAM" id="SSF54637">
    <property type="entry name" value="Thioesterase/thiol ester dehydrase-isomerase"/>
    <property type="match status" value="1"/>
</dbReference>
<proteinExistence type="predicted"/>
<dbReference type="Proteomes" id="UP000054859">
    <property type="component" value="Unassembled WGS sequence"/>
</dbReference>
<dbReference type="GO" id="GO:0047617">
    <property type="term" value="F:fatty acyl-CoA hydrolase activity"/>
    <property type="evidence" value="ECO:0007669"/>
    <property type="project" value="TreeGrafter"/>
</dbReference>
<dbReference type="Pfam" id="PF13279">
    <property type="entry name" value="4HBT_2"/>
    <property type="match status" value="1"/>
</dbReference>
<name>A0A0W0R0W9_9GAMM</name>
<dbReference type="PANTHER" id="PTHR31793">
    <property type="entry name" value="4-HYDROXYBENZOYL-COA THIOESTERASE FAMILY MEMBER"/>
    <property type="match status" value="1"/>
</dbReference>
<keyword evidence="2" id="KW-1185">Reference proteome</keyword>
<sequence length="136" mass="15885">MSDFKTFTYHTIIKEHHLDTFSHVNNATYLQLLEEARWEFLNANGIDLHSIHQSQIGPVVLECHIKFIRELRLRQAITIESQMLSFENKVGIMRQDIVNNERELCSSTKITFGVFDMRTRKLIVPSENWLNAIGVI</sequence>
<evidence type="ECO:0000313" key="2">
    <source>
        <dbReference type="Proteomes" id="UP000054859"/>
    </source>
</evidence>
<organism evidence="1 2">
    <name type="scientific">Legionella adelaidensis</name>
    <dbReference type="NCBI Taxonomy" id="45056"/>
    <lineage>
        <taxon>Bacteria</taxon>
        <taxon>Pseudomonadati</taxon>
        <taxon>Pseudomonadota</taxon>
        <taxon>Gammaproteobacteria</taxon>
        <taxon>Legionellales</taxon>
        <taxon>Legionellaceae</taxon>
        <taxon>Legionella</taxon>
    </lineage>
</organism>
<dbReference type="RefSeq" id="WP_058463087.1">
    <property type="nucleotide sequence ID" value="NZ_CAAAHS010000001.1"/>
</dbReference>
<evidence type="ECO:0000313" key="1">
    <source>
        <dbReference type="EMBL" id="KTC64739.1"/>
    </source>
</evidence>
<accession>A0A0W0R0W9</accession>